<sequence length="107" mass="12008">MEVHCDAPENSRILLFLSKWLQQLGTVACNWKNLTMDFTWAGQPRHLQGICSQPIEPLSLKSISKELRHNSTAFAICLENSTATLPEHLHPNMPASVNSLRCIPEAE</sequence>
<evidence type="ECO:0000313" key="2">
    <source>
        <dbReference type="Proteomes" id="UP001174677"/>
    </source>
</evidence>
<keyword evidence="2" id="KW-1185">Reference proteome</keyword>
<name>A0ABQ9L6N2_HEVBR</name>
<dbReference type="Proteomes" id="UP001174677">
    <property type="component" value="Chromosome 14"/>
</dbReference>
<organism evidence="1 2">
    <name type="scientific">Hevea brasiliensis</name>
    <name type="common">Para rubber tree</name>
    <name type="synonym">Siphonia brasiliensis</name>
    <dbReference type="NCBI Taxonomy" id="3981"/>
    <lineage>
        <taxon>Eukaryota</taxon>
        <taxon>Viridiplantae</taxon>
        <taxon>Streptophyta</taxon>
        <taxon>Embryophyta</taxon>
        <taxon>Tracheophyta</taxon>
        <taxon>Spermatophyta</taxon>
        <taxon>Magnoliopsida</taxon>
        <taxon>eudicotyledons</taxon>
        <taxon>Gunneridae</taxon>
        <taxon>Pentapetalae</taxon>
        <taxon>rosids</taxon>
        <taxon>fabids</taxon>
        <taxon>Malpighiales</taxon>
        <taxon>Euphorbiaceae</taxon>
        <taxon>Crotonoideae</taxon>
        <taxon>Micrandreae</taxon>
        <taxon>Hevea</taxon>
    </lineage>
</organism>
<protein>
    <submittedName>
        <fullName evidence="1">Uncharacterized protein</fullName>
    </submittedName>
</protein>
<reference evidence="1" key="1">
    <citation type="journal article" date="2023" name="Plant Biotechnol. J.">
        <title>Chromosome-level wild Hevea brasiliensis genome provides new tools for genomic-assisted breeding and valuable loci to elevate rubber yield.</title>
        <authorList>
            <person name="Cheng H."/>
            <person name="Song X."/>
            <person name="Hu Y."/>
            <person name="Wu T."/>
            <person name="Yang Q."/>
            <person name="An Z."/>
            <person name="Feng S."/>
            <person name="Deng Z."/>
            <person name="Wu W."/>
            <person name="Zeng X."/>
            <person name="Tu M."/>
            <person name="Wang X."/>
            <person name="Huang H."/>
        </authorList>
    </citation>
    <scope>NUCLEOTIDE SEQUENCE</scope>
    <source>
        <strain evidence="1">MT/VB/25A 57/8</strain>
    </source>
</reference>
<dbReference type="EMBL" id="JARPOI010000014">
    <property type="protein sequence ID" value="KAJ9160332.1"/>
    <property type="molecule type" value="Genomic_DNA"/>
</dbReference>
<evidence type="ECO:0000313" key="1">
    <source>
        <dbReference type="EMBL" id="KAJ9160332.1"/>
    </source>
</evidence>
<gene>
    <name evidence="1" type="ORF">P3X46_025743</name>
</gene>
<accession>A0ABQ9L6N2</accession>
<comment type="caution">
    <text evidence="1">The sequence shown here is derived from an EMBL/GenBank/DDBJ whole genome shotgun (WGS) entry which is preliminary data.</text>
</comment>
<proteinExistence type="predicted"/>